<dbReference type="InterPro" id="IPR052169">
    <property type="entry name" value="CW_Biosynth-Accessory"/>
</dbReference>
<accession>A0A844YVV1</accession>
<dbReference type="PANTHER" id="PTHR33393">
    <property type="entry name" value="POLYGLUTAMINE SYNTHESIS ACCESSORY PROTEIN RV0574C-RELATED"/>
    <property type="match status" value="1"/>
</dbReference>
<evidence type="ECO:0000256" key="1">
    <source>
        <dbReference type="ARBA" id="ARBA00005662"/>
    </source>
</evidence>
<sequence length="500" mass="55612">MRRRLMLHGLLLSPLLVGAAAAQPFRSPPDATTHEWRDLERELRNKMTGTYTVAITGDLLFQEPAGQRISPQIREVLQSADTTMGNLEGYLVDRQTWAGTHGYRNNWAPKELAQDLADLGFDLVAPGEADGGPAEQIETMRYLDEAGIKRPGYGPNLSIARQPAFQELPQGRVALVAAFPIGPVADGPIARNKDGNDGGEQAGMNPLRLTQWVTVTQEQFDQLVAMRDSILARRNEPDLARPTDLPRDRPGRLSFLGRNYIVAERPGEFRYEMNAEDLQSQLLAIRNAKEYADFAAFTMHIHENRYAFQAYSQDHYPPDYVMEIARAAIDNGADMFFGHGNHTMQGIEIYKGRPIFYNPGNLAVQRFGSDDSAPNPGNVTNIEAGELGNMWLQQYENLVAYVAQSHYRDGRLEEIRIYPVDLGVDATRVPWSRSSIPQTPSPELARRILADLQRYSEPFGTQIEIRDNIGIIRIPPEAIVPVGGDLDIPGRGPASGRSGN</sequence>
<name>A0A844YVV1_9SPHN</name>
<feature type="domain" description="Capsule synthesis protein CapA" evidence="3">
    <location>
        <begin position="52"/>
        <end position="366"/>
    </location>
</feature>
<dbReference type="SUPFAM" id="SSF56300">
    <property type="entry name" value="Metallo-dependent phosphatases"/>
    <property type="match status" value="1"/>
</dbReference>
<proteinExistence type="inferred from homology"/>
<dbReference type="AlphaFoldDB" id="A0A844YVV1"/>
<evidence type="ECO:0000256" key="2">
    <source>
        <dbReference type="SAM" id="SignalP"/>
    </source>
</evidence>
<dbReference type="SMART" id="SM00854">
    <property type="entry name" value="PGA_cap"/>
    <property type="match status" value="1"/>
</dbReference>
<feature type="chain" id="PRO_5033063985" description="Capsule synthesis protein CapA domain-containing protein" evidence="2">
    <location>
        <begin position="23"/>
        <end position="500"/>
    </location>
</feature>
<keyword evidence="5" id="KW-1185">Reference proteome</keyword>
<keyword evidence="2" id="KW-0732">Signal</keyword>
<evidence type="ECO:0000313" key="4">
    <source>
        <dbReference type="EMBL" id="MXO71058.1"/>
    </source>
</evidence>
<reference evidence="4 5" key="1">
    <citation type="submission" date="2019-12" db="EMBL/GenBank/DDBJ databases">
        <title>Genomic-based taxomic classification of the family Erythrobacteraceae.</title>
        <authorList>
            <person name="Xu L."/>
        </authorList>
    </citation>
    <scope>NUCLEOTIDE SEQUENCE [LARGE SCALE GENOMIC DNA]</scope>
    <source>
        <strain evidence="4 5">M0322</strain>
    </source>
</reference>
<organism evidence="4 5">
    <name type="scientific">Alteraurantiacibacter buctensis</name>
    <dbReference type="NCBI Taxonomy" id="1503981"/>
    <lineage>
        <taxon>Bacteria</taxon>
        <taxon>Pseudomonadati</taxon>
        <taxon>Pseudomonadota</taxon>
        <taxon>Alphaproteobacteria</taxon>
        <taxon>Sphingomonadales</taxon>
        <taxon>Erythrobacteraceae</taxon>
        <taxon>Alteraurantiacibacter</taxon>
    </lineage>
</organism>
<dbReference type="InterPro" id="IPR019079">
    <property type="entry name" value="Capsule_synth_CapA"/>
</dbReference>
<dbReference type="Proteomes" id="UP000466966">
    <property type="component" value="Unassembled WGS sequence"/>
</dbReference>
<dbReference type="OrthoDB" id="9810718at2"/>
<comment type="caution">
    <text evidence="4">The sequence shown here is derived from an EMBL/GenBank/DDBJ whole genome shotgun (WGS) entry which is preliminary data.</text>
</comment>
<dbReference type="InterPro" id="IPR029052">
    <property type="entry name" value="Metallo-depent_PP-like"/>
</dbReference>
<dbReference type="Pfam" id="PF09587">
    <property type="entry name" value="PGA_cap"/>
    <property type="match status" value="1"/>
</dbReference>
<comment type="similarity">
    <text evidence="1">Belongs to the CapA family.</text>
</comment>
<dbReference type="PANTHER" id="PTHR33393:SF13">
    <property type="entry name" value="PGA BIOSYNTHESIS PROTEIN CAPA"/>
    <property type="match status" value="1"/>
</dbReference>
<gene>
    <name evidence="4" type="ORF">GRI99_05320</name>
</gene>
<evidence type="ECO:0000259" key="3">
    <source>
        <dbReference type="SMART" id="SM00854"/>
    </source>
</evidence>
<dbReference type="EMBL" id="WTYV01000002">
    <property type="protein sequence ID" value="MXO71058.1"/>
    <property type="molecule type" value="Genomic_DNA"/>
</dbReference>
<dbReference type="RefSeq" id="WP_160771012.1">
    <property type="nucleotide sequence ID" value="NZ_WTYV01000002.1"/>
</dbReference>
<feature type="signal peptide" evidence="2">
    <location>
        <begin position="1"/>
        <end position="22"/>
    </location>
</feature>
<evidence type="ECO:0000313" key="5">
    <source>
        <dbReference type="Proteomes" id="UP000466966"/>
    </source>
</evidence>
<protein>
    <recommendedName>
        <fullName evidence="3">Capsule synthesis protein CapA domain-containing protein</fullName>
    </recommendedName>
</protein>